<sequence>MWMLHRPVRPGSSSVCLFPVHHDLRVNYVSPRPEPKADAFSLVFADQLRVTGDILRGHVELNIPVALEDGIKEISVHLFGTIDIRTVDPSPVDRPQVEGVFLQSHLLPPACIPSTDVIALTMLLDWTATRICALYAAHDAAQLDADLDATFAPDAEFHMNHVCVDRATFAASLPGRAAGTTTKVDVECSPEDLIEAPVAADNPEASGFVAGSIVAGKVTVVRTHPWRIRAAHAKSRIVIVFSVKIEKNPQPQIVQLFQTSASKPFPIVFPTVRQPQEVDADTL</sequence>
<name>A0AAD6YLH5_9AGAR</name>
<organism evidence="1 2">
    <name type="scientific">Mycena pura</name>
    <dbReference type="NCBI Taxonomy" id="153505"/>
    <lineage>
        <taxon>Eukaryota</taxon>
        <taxon>Fungi</taxon>
        <taxon>Dikarya</taxon>
        <taxon>Basidiomycota</taxon>
        <taxon>Agaricomycotina</taxon>
        <taxon>Agaricomycetes</taxon>
        <taxon>Agaricomycetidae</taxon>
        <taxon>Agaricales</taxon>
        <taxon>Marasmiineae</taxon>
        <taxon>Mycenaceae</taxon>
        <taxon>Mycena</taxon>
    </lineage>
</organism>
<evidence type="ECO:0000313" key="2">
    <source>
        <dbReference type="Proteomes" id="UP001219525"/>
    </source>
</evidence>
<evidence type="ECO:0000313" key="1">
    <source>
        <dbReference type="EMBL" id="KAJ7223124.1"/>
    </source>
</evidence>
<comment type="caution">
    <text evidence="1">The sequence shown here is derived from an EMBL/GenBank/DDBJ whole genome shotgun (WGS) entry which is preliminary data.</text>
</comment>
<reference evidence="1" key="1">
    <citation type="submission" date="2023-03" db="EMBL/GenBank/DDBJ databases">
        <title>Massive genome expansion in bonnet fungi (Mycena s.s.) driven by repeated elements and novel gene families across ecological guilds.</title>
        <authorList>
            <consortium name="Lawrence Berkeley National Laboratory"/>
            <person name="Harder C.B."/>
            <person name="Miyauchi S."/>
            <person name="Viragh M."/>
            <person name="Kuo A."/>
            <person name="Thoen E."/>
            <person name="Andreopoulos B."/>
            <person name="Lu D."/>
            <person name="Skrede I."/>
            <person name="Drula E."/>
            <person name="Henrissat B."/>
            <person name="Morin E."/>
            <person name="Kohler A."/>
            <person name="Barry K."/>
            <person name="LaButti K."/>
            <person name="Morin E."/>
            <person name="Salamov A."/>
            <person name="Lipzen A."/>
            <person name="Mereny Z."/>
            <person name="Hegedus B."/>
            <person name="Baldrian P."/>
            <person name="Stursova M."/>
            <person name="Weitz H."/>
            <person name="Taylor A."/>
            <person name="Grigoriev I.V."/>
            <person name="Nagy L.G."/>
            <person name="Martin F."/>
            <person name="Kauserud H."/>
        </authorList>
    </citation>
    <scope>NUCLEOTIDE SEQUENCE</scope>
    <source>
        <strain evidence="1">9144</strain>
    </source>
</reference>
<keyword evidence="2" id="KW-1185">Reference proteome</keyword>
<accession>A0AAD6YLH5</accession>
<dbReference type="Proteomes" id="UP001219525">
    <property type="component" value="Unassembled WGS sequence"/>
</dbReference>
<proteinExistence type="predicted"/>
<protein>
    <submittedName>
        <fullName evidence="1">Uncharacterized protein</fullName>
    </submittedName>
</protein>
<dbReference type="AlphaFoldDB" id="A0AAD6YLH5"/>
<dbReference type="EMBL" id="JARJCW010000006">
    <property type="protein sequence ID" value="KAJ7223124.1"/>
    <property type="molecule type" value="Genomic_DNA"/>
</dbReference>
<gene>
    <name evidence="1" type="ORF">GGX14DRAFT_557697</name>
</gene>